<dbReference type="GO" id="GO:0000978">
    <property type="term" value="F:RNA polymerase II cis-regulatory region sequence-specific DNA binding"/>
    <property type="evidence" value="ECO:0007669"/>
    <property type="project" value="TreeGrafter"/>
</dbReference>
<keyword evidence="2" id="KW-0479">Metal-binding</keyword>
<keyword evidence="9" id="KW-0539">Nucleus</keyword>
<dbReference type="FunFam" id="3.30.160.60:FF:000621">
    <property type="entry name" value="FLT3-interacting zinc finger 1"/>
    <property type="match status" value="1"/>
</dbReference>
<evidence type="ECO:0000259" key="11">
    <source>
        <dbReference type="PROSITE" id="PS50157"/>
    </source>
</evidence>
<dbReference type="InterPro" id="IPR050589">
    <property type="entry name" value="Ikaros_C2H2-ZF"/>
</dbReference>
<feature type="domain" description="C2H2-type" evidence="11">
    <location>
        <begin position="19"/>
        <end position="46"/>
    </location>
</feature>
<evidence type="ECO:0000256" key="9">
    <source>
        <dbReference type="ARBA" id="ARBA00023242"/>
    </source>
</evidence>
<gene>
    <name evidence="12" type="primary">jg26344</name>
    <name evidence="12" type="ORF">PAEG_LOCUS6223</name>
</gene>
<dbReference type="PANTHER" id="PTHR24404:SF39">
    <property type="entry name" value="ZINC FINGER PROTEIN (C2H2 TYPE) 276"/>
    <property type="match status" value="1"/>
</dbReference>
<organism evidence="12 13">
    <name type="scientific">Pararge aegeria aegeria</name>
    <dbReference type="NCBI Taxonomy" id="348720"/>
    <lineage>
        <taxon>Eukaryota</taxon>
        <taxon>Metazoa</taxon>
        <taxon>Ecdysozoa</taxon>
        <taxon>Arthropoda</taxon>
        <taxon>Hexapoda</taxon>
        <taxon>Insecta</taxon>
        <taxon>Pterygota</taxon>
        <taxon>Neoptera</taxon>
        <taxon>Endopterygota</taxon>
        <taxon>Lepidoptera</taxon>
        <taxon>Glossata</taxon>
        <taxon>Ditrysia</taxon>
        <taxon>Papilionoidea</taxon>
        <taxon>Nymphalidae</taxon>
        <taxon>Satyrinae</taxon>
        <taxon>Satyrini</taxon>
        <taxon>Parargina</taxon>
        <taxon>Pararge</taxon>
    </lineage>
</organism>
<dbReference type="AlphaFoldDB" id="A0A8S4QZ03"/>
<keyword evidence="4 10" id="KW-0863">Zinc-finger</keyword>
<feature type="non-terminal residue" evidence="12">
    <location>
        <position position="1"/>
    </location>
</feature>
<dbReference type="Pfam" id="PF00096">
    <property type="entry name" value="zf-C2H2"/>
    <property type="match status" value="2"/>
</dbReference>
<keyword evidence="5" id="KW-0862">Zinc</keyword>
<dbReference type="Proteomes" id="UP000838756">
    <property type="component" value="Unassembled WGS sequence"/>
</dbReference>
<dbReference type="PROSITE" id="PS50157">
    <property type="entry name" value="ZINC_FINGER_C2H2_2"/>
    <property type="match status" value="2"/>
</dbReference>
<dbReference type="Gene3D" id="3.30.160.60">
    <property type="entry name" value="Classic Zinc Finger"/>
    <property type="match status" value="2"/>
</dbReference>
<evidence type="ECO:0000256" key="3">
    <source>
        <dbReference type="ARBA" id="ARBA00022737"/>
    </source>
</evidence>
<dbReference type="PROSITE" id="PS00028">
    <property type="entry name" value="ZINC_FINGER_C2H2_1"/>
    <property type="match status" value="1"/>
</dbReference>
<evidence type="ECO:0000256" key="1">
    <source>
        <dbReference type="ARBA" id="ARBA00004123"/>
    </source>
</evidence>
<keyword evidence="13" id="KW-1185">Reference proteome</keyword>
<dbReference type="GO" id="GO:0005634">
    <property type="term" value="C:nucleus"/>
    <property type="evidence" value="ECO:0007669"/>
    <property type="project" value="UniProtKB-SubCell"/>
</dbReference>
<evidence type="ECO:0000256" key="10">
    <source>
        <dbReference type="PROSITE-ProRule" id="PRU00042"/>
    </source>
</evidence>
<evidence type="ECO:0000256" key="7">
    <source>
        <dbReference type="ARBA" id="ARBA00023125"/>
    </source>
</evidence>
<dbReference type="OrthoDB" id="8117402at2759"/>
<dbReference type="GO" id="GO:0006357">
    <property type="term" value="P:regulation of transcription by RNA polymerase II"/>
    <property type="evidence" value="ECO:0007669"/>
    <property type="project" value="TreeGrafter"/>
</dbReference>
<dbReference type="GO" id="GO:0008270">
    <property type="term" value="F:zinc ion binding"/>
    <property type="evidence" value="ECO:0007669"/>
    <property type="project" value="UniProtKB-KW"/>
</dbReference>
<keyword evidence="3" id="KW-0677">Repeat</keyword>
<proteinExistence type="predicted"/>
<dbReference type="EMBL" id="CAKXAJ010019503">
    <property type="protein sequence ID" value="CAH2218389.1"/>
    <property type="molecule type" value="Genomic_DNA"/>
</dbReference>
<keyword evidence="8" id="KW-0804">Transcription</keyword>
<evidence type="ECO:0000256" key="5">
    <source>
        <dbReference type="ARBA" id="ARBA00022833"/>
    </source>
</evidence>
<keyword evidence="6" id="KW-0805">Transcription regulation</keyword>
<protein>
    <submittedName>
        <fullName evidence="12">Jg26344 protein</fullName>
    </submittedName>
</protein>
<accession>A0A8S4QZ03</accession>
<sequence length="102" mass="11685">VGNLEQGTHQSFVAGAKPFKCSYCEYACRDSSTLRKHRERHTGITRLYQCTACDKTINCSYKTKRVLKVHVAEVHMELDMKTKPCPECGKLFKTVKHLNNHV</sequence>
<dbReference type="SUPFAM" id="SSF57667">
    <property type="entry name" value="beta-beta-alpha zinc fingers"/>
    <property type="match status" value="2"/>
</dbReference>
<evidence type="ECO:0000256" key="6">
    <source>
        <dbReference type="ARBA" id="ARBA00023015"/>
    </source>
</evidence>
<dbReference type="GO" id="GO:0003700">
    <property type="term" value="F:DNA-binding transcription factor activity"/>
    <property type="evidence" value="ECO:0007669"/>
    <property type="project" value="TreeGrafter"/>
</dbReference>
<keyword evidence="7" id="KW-0238">DNA-binding</keyword>
<name>A0A8S4QZ03_9NEOP</name>
<feature type="non-terminal residue" evidence="12">
    <location>
        <position position="102"/>
    </location>
</feature>
<dbReference type="InterPro" id="IPR036236">
    <property type="entry name" value="Znf_C2H2_sf"/>
</dbReference>
<evidence type="ECO:0000313" key="13">
    <source>
        <dbReference type="Proteomes" id="UP000838756"/>
    </source>
</evidence>
<evidence type="ECO:0000256" key="8">
    <source>
        <dbReference type="ARBA" id="ARBA00023163"/>
    </source>
</evidence>
<feature type="domain" description="C2H2-type" evidence="11">
    <location>
        <begin position="83"/>
        <end position="102"/>
    </location>
</feature>
<reference evidence="12" key="1">
    <citation type="submission" date="2022-03" db="EMBL/GenBank/DDBJ databases">
        <authorList>
            <person name="Lindestad O."/>
        </authorList>
    </citation>
    <scope>NUCLEOTIDE SEQUENCE</scope>
</reference>
<comment type="caution">
    <text evidence="12">The sequence shown here is derived from an EMBL/GenBank/DDBJ whole genome shotgun (WGS) entry which is preliminary data.</text>
</comment>
<dbReference type="PANTHER" id="PTHR24404">
    <property type="entry name" value="ZINC FINGER PROTEIN"/>
    <property type="match status" value="1"/>
</dbReference>
<evidence type="ECO:0000256" key="4">
    <source>
        <dbReference type="ARBA" id="ARBA00022771"/>
    </source>
</evidence>
<dbReference type="InterPro" id="IPR013087">
    <property type="entry name" value="Znf_C2H2_type"/>
</dbReference>
<evidence type="ECO:0000256" key="2">
    <source>
        <dbReference type="ARBA" id="ARBA00022723"/>
    </source>
</evidence>
<dbReference type="SMART" id="SM00355">
    <property type="entry name" value="ZnF_C2H2"/>
    <property type="match status" value="3"/>
</dbReference>
<evidence type="ECO:0000313" key="12">
    <source>
        <dbReference type="EMBL" id="CAH2218389.1"/>
    </source>
</evidence>
<comment type="subcellular location">
    <subcellularLocation>
        <location evidence="1">Nucleus</location>
    </subcellularLocation>
</comment>